<dbReference type="EMBL" id="KV417625">
    <property type="protein sequence ID" value="KZP13922.1"/>
    <property type="molecule type" value="Genomic_DNA"/>
</dbReference>
<evidence type="ECO:0000256" key="2">
    <source>
        <dbReference type="SAM" id="SignalP"/>
    </source>
</evidence>
<feature type="signal peptide" evidence="2">
    <location>
        <begin position="1"/>
        <end position="18"/>
    </location>
</feature>
<dbReference type="InterPro" id="IPR000757">
    <property type="entry name" value="Beta-glucanase-like"/>
</dbReference>
<feature type="compositionally biased region" description="Polar residues" evidence="1">
    <location>
        <begin position="39"/>
        <end position="48"/>
    </location>
</feature>
<keyword evidence="5" id="KW-1185">Reference proteome</keyword>
<evidence type="ECO:0000259" key="3">
    <source>
        <dbReference type="PROSITE" id="PS51762"/>
    </source>
</evidence>
<accession>A0A166CRB4</accession>
<evidence type="ECO:0000256" key="1">
    <source>
        <dbReference type="SAM" id="MobiDB-lite"/>
    </source>
</evidence>
<dbReference type="InterPro" id="IPR050546">
    <property type="entry name" value="Glycosyl_Hydrlase_16"/>
</dbReference>
<dbReference type="AlphaFoldDB" id="A0A166CRB4"/>
<dbReference type="Gene3D" id="2.60.120.200">
    <property type="match status" value="1"/>
</dbReference>
<dbReference type="CDD" id="cd02181">
    <property type="entry name" value="GH16_fungal_Lam16A_glucanase"/>
    <property type="match status" value="1"/>
</dbReference>
<keyword evidence="4" id="KW-0378">Hydrolase</keyword>
<dbReference type="PANTHER" id="PTHR10963">
    <property type="entry name" value="GLYCOSYL HYDROLASE-RELATED"/>
    <property type="match status" value="1"/>
</dbReference>
<dbReference type="InterPro" id="IPR013320">
    <property type="entry name" value="ConA-like_dom_sf"/>
</dbReference>
<dbReference type="GO" id="GO:0004553">
    <property type="term" value="F:hydrolase activity, hydrolyzing O-glycosyl compounds"/>
    <property type="evidence" value="ECO:0007669"/>
    <property type="project" value="InterPro"/>
</dbReference>
<keyword evidence="2" id="KW-0732">Signal</keyword>
<dbReference type="Proteomes" id="UP000076532">
    <property type="component" value="Unassembled WGS sequence"/>
</dbReference>
<dbReference type="PANTHER" id="PTHR10963:SF24">
    <property type="entry name" value="GLYCOSIDASE C21B10.07-RELATED"/>
    <property type="match status" value="1"/>
</dbReference>
<dbReference type="PROSITE" id="PS51762">
    <property type="entry name" value="GH16_2"/>
    <property type="match status" value="1"/>
</dbReference>
<feature type="region of interest" description="Disordered" evidence="1">
    <location>
        <begin position="28"/>
        <end position="48"/>
    </location>
</feature>
<feature type="chain" id="PRO_5007871811" evidence="2">
    <location>
        <begin position="19"/>
        <end position="347"/>
    </location>
</feature>
<feature type="domain" description="GH16" evidence="3">
    <location>
        <begin position="45"/>
        <end position="318"/>
    </location>
</feature>
<proteinExistence type="predicted"/>
<organism evidence="4 5">
    <name type="scientific">Athelia psychrophila</name>
    <dbReference type="NCBI Taxonomy" id="1759441"/>
    <lineage>
        <taxon>Eukaryota</taxon>
        <taxon>Fungi</taxon>
        <taxon>Dikarya</taxon>
        <taxon>Basidiomycota</taxon>
        <taxon>Agaricomycotina</taxon>
        <taxon>Agaricomycetes</taxon>
        <taxon>Agaricomycetidae</taxon>
        <taxon>Atheliales</taxon>
        <taxon>Atheliaceae</taxon>
        <taxon>Athelia</taxon>
    </lineage>
</organism>
<name>A0A166CRB4_9AGAM</name>
<evidence type="ECO:0000313" key="5">
    <source>
        <dbReference type="Proteomes" id="UP000076532"/>
    </source>
</evidence>
<dbReference type="OrthoDB" id="192832at2759"/>
<evidence type="ECO:0000313" key="4">
    <source>
        <dbReference type="EMBL" id="KZP13922.1"/>
    </source>
</evidence>
<dbReference type="STRING" id="436010.A0A166CRB4"/>
<gene>
    <name evidence="4" type="ORF">FIBSPDRAFT_921491</name>
</gene>
<dbReference type="Pfam" id="PF26113">
    <property type="entry name" value="GH16_XgeA"/>
    <property type="match status" value="1"/>
</dbReference>
<reference evidence="4 5" key="1">
    <citation type="journal article" date="2016" name="Mol. Biol. Evol.">
        <title>Comparative Genomics of Early-Diverging Mushroom-Forming Fungi Provides Insights into the Origins of Lignocellulose Decay Capabilities.</title>
        <authorList>
            <person name="Nagy L.G."/>
            <person name="Riley R."/>
            <person name="Tritt A."/>
            <person name="Adam C."/>
            <person name="Daum C."/>
            <person name="Floudas D."/>
            <person name="Sun H."/>
            <person name="Yadav J.S."/>
            <person name="Pangilinan J."/>
            <person name="Larsson K.H."/>
            <person name="Matsuura K."/>
            <person name="Barry K."/>
            <person name="Labutti K."/>
            <person name="Kuo R."/>
            <person name="Ohm R.A."/>
            <person name="Bhattacharya S.S."/>
            <person name="Shirouzu T."/>
            <person name="Yoshinaga Y."/>
            <person name="Martin F.M."/>
            <person name="Grigoriev I.V."/>
            <person name="Hibbett D.S."/>
        </authorList>
    </citation>
    <scope>NUCLEOTIDE SEQUENCE [LARGE SCALE GENOMIC DNA]</scope>
    <source>
        <strain evidence="4 5">CBS 109695</strain>
    </source>
</reference>
<protein>
    <submittedName>
        <fullName evidence="4">Glycoside hydrolase family 16 protein</fullName>
    </submittedName>
</protein>
<dbReference type="SUPFAM" id="SSF49899">
    <property type="entry name" value="Concanavalin A-like lectins/glucanases"/>
    <property type="match status" value="1"/>
</dbReference>
<sequence length="347" mass="36634">MHTLPLLFLGSFPLAALAGNGFADSHFGGHTRHHDSNSRRAPSNATGTNTTYQLIDKYQGDSFLDGWDFFDGADPSHGSVKYLDEKSAKAKGLAITTLLNSTQLSVDSTSILSVGGVRNSVRIGSKKTYNGGLFIADFYGMPSGCGVWWSAGPGWPEGGEIDIIEGVNNQTNNQMTLHTGSEGGACTLNGNLSSTISGLRAFTSNVMGTQCESTEDANAGCAFSDPDPLSFGSGFTKGQGGVFAHLWDSTGIKMWRFARNAIPADITSGQPNPASWPTPQAAWSSASCDMASNFYNHTLTLDTTICGDWAGGAYSNSGCPGTCEEAVADPTNFASAKWDIHYIAVYQ</sequence>
<dbReference type="GO" id="GO:0009251">
    <property type="term" value="P:glucan catabolic process"/>
    <property type="evidence" value="ECO:0007669"/>
    <property type="project" value="TreeGrafter"/>
</dbReference>